<keyword evidence="3" id="KW-0732">Signal</keyword>
<reference evidence="6" key="1">
    <citation type="submission" date="2015-07" db="EMBL/GenBank/DDBJ databases">
        <title>Near-Complete Genome Sequence of the Cellulolytic Bacterium Bacteroides (Pseudobacteroides) cellulosolvens ATCC 35603.</title>
        <authorList>
            <person name="Dassa B."/>
            <person name="Utturkar S.M."/>
            <person name="Klingeman D.M."/>
            <person name="Hurt R.A."/>
            <person name="Keller M."/>
            <person name="Xu J."/>
            <person name="Reddy Y.H.K."/>
            <person name="Borovok I."/>
            <person name="Grinberg I.R."/>
            <person name="Lamed R."/>
            <person name="Zhivin O."/>
            <person name="Bayer E.A."/>
            <person name="Brown S.D."/>
        </authorList>
    </citation>
    <scope>NUCLEOTIDE SEQUENCE [LARGE SCALE GENOMIC DNA]</scope>
    <source>
        <strain evidence="6">DSM 2933</strain>
    </source>
</reference>
<dbReference type="OrthoDB" id="10021216at2"/>
<proteinExistence type="predicted"/>
<evidence type="ECO:0000313" key="5">
    <source>
        <dbReference type="EMBL" id="KNY25233.1"/>
    </source>
</evidence>
<dbReference type="Pfam" id="PF02018">
    <property type="entry name" value="CBM_4_9"/>
    <property type="match status" value="5"/>
</dbReference>
<keyword evidence="1" id="KW-0378">Hydrolase</keyword>
<feature type="domain" description="CBM-cenC" evidence="4">
    <location>
        <begin position="696"/>
        <end position="818"/>
    </location>
</feature>
<dbReference type="Gene3D" id="2.60.120.260">
    <property type="entry name" value="Galactose-binding domain-like"/>
    <property type="match status" value="5"/>
</dbReference>
<evidence type="ECO:0000256" key="2">
    <source>
        <dbReference type="SAM" id="MobiDB-lite"/>
    </source>
</evidence>
<dbReference type="GO" id="GO:0016798">
    <property type="term" value="F:hydrolase activity, acting on glycosyl bonds"/>
    <property type="evidence" value="ECO:0007669"/>
    <property type="project" value="InterPro"/>
</dbReference>
<feature type="signal peptide" evidence="3">
    <location>
        <begin position="1"/>
        <end position="25"/>
    </location>
</feature>
<name>A0A0L6JHP4_9FIRM</name>
<feature type="compositionally biased region" description="Pro residues" evidence="2">
    <location>
        <begin position="338"/>
        <end position="350"/>
    </location>
</feature>
<dbReference type="Proteomes" id="UP000036923">
    <property type="component" value="Unassembled WGS sequence"/>
</dbReference>
<feature type="domain" description="CBM-cenC" evidence="4">
    <location>
        <begin position="29"/>
        <end position="157"/>
    </location>
</feature>
<comment type="caution">
    <text evidence="5">The sequence shown here is derived from an EMBL/GenBank/DDBJ whole genome shotgun (WGS) entry which is preliminary data.</text>
</comment>
<evidence type="ECO:0000256" key="1">
    <source>
        <dbReference type="ARBA" id="ARBA00022801"/>
    </source>
</evidence>
<evidence type="ECO:0000313" key="6">
    <source>
        <dbReference type="Proteomes" id="UP000036923"/>
    </source>
</evidence>
<dbReference type="eggNOG" id="COG2273">
    <property type="taxonomic scope" value="Bacteria"/>
</dbReference>
<gene>
    <name evidence="5" type="ORF">Bccel_0490</name>
</gene>
<feature type="chain" id="PRO_5005565475" evidence="3">
    <location>
        <begin position="26"/>
        <end position="844"/>
    </location>
</feature>
<dbReference type="RefSeq" id="WP_036946515.1">
    <property type="nucleotide sequence ID" value="NZ_KN050763.1"/>
</dbReference>
<protein>
    <submittedName>
        <fullName evidence="5">Carbohydrate-binding CenC domain protein</fullName>
    </submittedName>
</protein>
<dbReference type="AlphaFoldDB" id="A0A0L6JHP4"/>
<feature type="domain" description="CBM-cenC" evidence="4">
    <location>
        <begin position="360"/>
        <end position="443"/>
    </location>
</feature>
<feature type="domain" description="CBM-cenC" evidence="4">
    <location>
        <begin position="184"/>
        <end position="311"/>
    </location>
</feature>
<accession>A0A0L6JHP4</accession>
<dbReference type="STRING" id="398512.Bccel_0490"/>
<sequence length="844" mass="93144" precursor="true">MVKKIKSLFLVAAFMTTLIPNCAIAASSDVIIDTNFNDNKISGWQLDVSGESKGSVKVKNKALMVNVESKGVNKWDLALKHSITPLEVGGTYKVEFYVYSDKQESIYAKIGDCNDPFREYWNNNWSPIEINRHKKSISQTFTVTNSSDAEEMAFHLGGELKGIAPCKIYFDDIKIIKLSSKNDVLKYNFNDNKIGNWKLDLVGDAKAFTYVRNGQLKAQVFSKGTNRWDIALKHAITPLEIGATYKVDFKLNARKDTSVYAKIGDTLAPYKEYWNNNWSPIKLTANTPVAISQTFVVTGQSDQEEIAFHLGGDLCLSRFCEISFDDICITKIQKTVPTPTPTPTNPPTPTSTPKDPSDILYYNFNDDAIGNWVLDATNGAVASYKVEKGEMKLHVDAAGESPWDVALYHKIPSLKAGSTYKVQFAIKASNDAKVYPKIGDVGEPFREVWHPQDWMALNISANRLLVVSELFVPNATCPDELIAFHFGGSNSLILPNDFILDDISIREVAPVLTATPTPTPTVTPTQSTDILNCNFDNGDITGWNIDTNNGGEAGYKVAGGALQVNVQAPGVEQWDVALTHKIPSLIAGTAYKVEFKIKSSKDSKVYAKIGDVSQPYREVWNNNWSPMNLPANQTLTIVQTFVPSVTCPDEHLAFFFGGRNANAEPNNIELDDIKISQVIATSAPTPTPTPAAPAGVINYNFNDGSNGEWILDTANGAAATYAVENGEMKVQVNAAGENKWDVALYHKLPAFKVGKIYDIKFKMRASKDAKVFVKVGDIGEPFREIWNNSFNEYTLTADQNVTVSSYFIPTYDSADQLVAFHIGGKLAGEVPYNLFFDDIQITEK</sequence>
<evidence type="ECO:0000256" key="3">
    <source>
        <dbReference type="SAM" id="SignalP"/>
    </source>
</evidence>
<feature type="region of interest" description="Disordered" evidence="2">
    <location>
        <begin position="335"/>
        <end position="356"/>
    </location>
</feature>
<organism evidence="5 6">
    <name type="scientific">Pseudobacteroides cellulosolvens ATCC 35603 = DSM 2933</name>
    <dbReference type="NCBI Taxonomy" id="398512"/>
    <lineage>
        <taxon>Bacteria</taxon>
        <taxon>Bacillati</taxon>
        <taxon>Bacillota</taxon>
        <taxon>Clostridia</taxon>
        <taxon>Eubacteriales</taxon>
        <taxon>Oscillospiraceae</taxon>
        <taxon>Pseudobacteroides</taxon>
    </lineage>
</organism>
<dbReference type="SUPFAM" id="SSF49785">
    <property type="entry name" value="Galactose-binding domain-like"/>
    <property type="match status" value="5"/>
</dbReference>
<feature type="domain" description="CBM-cenC" evidence="4">
    <location>
        <begin position="530"/>
        <end position="648"/>
    </location>
</feature>
<dbReference type="EMBL" id="LGTC01000001">
    <property type="protein sequence ID" value="KNY25233.1"/>
    <property type="molecule type" value="Genomic_DNA"/>
</dbReference>
<evidence type="ECO:0000259" key="4">
    <source>
        <dbReference type="Pfam" id="PF02018"/>
    </source>
</evidence>
<dbReference type="InterPro" id="IPR003305">
    <property type="entry name" value="CenC_carb-bd"/>
</dbReference>
<keyword evidence="6" id="KW-1185">Reference proteome</keyword>
<dbReference type="InterPro" id="IPR008979">
    <property type="entry name" value="Galactose-bd-like_sf"/>
</dbReference>